<evidence type="ECO:0000256" key="1">
    <source>
        <dbReference type="ARBA" id="ARBA00022481"/>
    </source>
</evidence>
<dbReference type="AlphaFoldDB" id="A0A368HJ79"/>
<dbReference type="GO" id="GO:0043683">
    <property type="term" value="P:type IV pilus assembly"/>
    <property type="evidence" value="ECO:0007669"/>
    <property type="project" value="InterPro"/>
</dbReference>
<keyword evidence="2" id="KW-1133">Transmembrane helix</keyword>
<evidence type="ECO:0000256" key="2">
    <source>
        <dbReference type="SAM" id="Phobius"/>
    </source>
</evidence>
<dbReference type="Gene3D" id="3.30.700.10">
    <property type="entry name" value="Glycoprotein, Type 4 Pilin"/>
    <property type="match status" value="1"/>
</dbReference>
<keyword evidence="2" id="KW-0472">Membrane</keyword>
<evidence type="ECO:0008006" key="5">
    <source>
        <dbReference type="Google" id="ProtNLM"/>
    </source>
</evidence>
<dbReference type="PRINTS" id="PR00813">
    <property type="entry name" value="BCTERIALGSPG"/>
</dbReference>
<proteinExistence type="predicted"/>
<dbReference type="NCBIfam" id="TIGR02532">
    <property type="entry name" value="IV_pilin_GFxxxE"/>
    <property type="match status" value="1"/>
</dbReference>
<dbReference type="GO" id="GO:0015628">
    <property type="term" value="P:protein secretion by the type II secretion system"/>
    <property type="evidence" value="ECO:0007669"/>
    <property type="project" value="InterPro"/>
</dbReference>
<evidence type="ECO:0000313" key="4">
    <source>
        <dbReference type="Proteomes" id="UP000253250"/>
    </source>
</evidence>
<keyword evidence="1" id="KW-0488">Methylation</keyword>
<dbReference type="PANTHER" id="PTHR30093:SF47">
    <property type="entry name" value="TYPE IV PILUS NON-CORE MINOR PILIN PILE"/>
    <property type="match status" value="1"/>
</dbReference>
<dbReference type="EMBL" id="PSYR01000002">
    <property type="protein sequence ID" value="RCN57107.1"/>
    <property type="molecule type" value="Genomic_DNA"/>
</dbReference>
<keyword evidence="4" id="KW-1185">Reference proteome</keyword>
<dbReference type="PROSITE" id="PS00409">
    <property type="entry name" value="PROKAR_NTER_METHYL"/>
    <property type="match status" value="1"/>
</dbReference>
<organism evidence="3 4">
    <name type="scientific">Acidiferrobacter thiooxydans</name>
    <dbReference type="NCBI Taxonomy" id="163359"/>
    <lineage>
        <taxon>Bacteria</taxon>
        <taxon>Pseudomonadati</taxon>
        <taxon>Pseudomonadota</taxon>
        <taxon>Gammaproteobacteria</taxon>
        <taxon>Acidiferrobacterales</taxon>
        <taxon>Acidiferrobacteraceae</taxon>
        <taxon>Acidiferrobacter</taxon>
    </lineage>
</organism>
<dbReference type="GO" id="GO:0015627">
    <property type="term" value="C:type II protein secretion system complex"/>
    <property type="evidence" value="ECO:0007669"/>
    <property type="project" value="InterPro"/>
</dbReference>
<keyword evidence="2" id="KW-0812">Transmembrane</keyword>
<reference evidence="3 4" key="1">
    <citation type="submission" date="2018-02" db="EMBL/GenBank/DDBJ databases">
        <title>Insights into the biology of acidophilic members of the Acidiferrobacteraceae family derived from comparative genomic analyses.</title>
        <authorList>
            <person name="Issotta F."/>
            <person name="Thyssen C."/>
            <person name="Mena C."/>
            <person name="Moya A."/>
            <person name="Bellenberg S."/>
            <person name="Sproer C."/>
            <person name="Covarrubias P.C."/>
            <person name="Sand W."/>
            <person name="Quatrini R."/>
            <person name="Vera M."/>
        </authorList>
    </citation>
    <scope>NUCLEOTIDE SEQUENCE [LARGE SCALE GENOMIC DNA]</scope>
    <source>
        <strain evidence="4">m-1</strain>
    </source>
</reference>
<sequence>MALAAQSTIHHWMGPLASRDPSWPLAGHHAGARPGDANLKESWYMVAGMRYERRFASQQGLTLVEIMVVVAILAIIAAIAIPVYSHYIKDAKIGRAESNLVLLSTLMERYYQNNNAYPGTQTLVANAIPGWNPGNNPSPLFTYAIQNPDTGVCNVAAPSGPSYSLSATPTAASGLPPNEVFYLDSLNDRCEVLPNGTTVVGW</sequence>
<dbReference type="InterPro" id="IPR000983">
    <property type="entry name" value="Bac_GSPG_pilin"/>
</dbReference>
<dbReference type="InterPro" id="IPR031982">
    <property type="entry name" value="PilE-like"/>
</dbReference>
<dbReference type="OrthoDB" id="5296638at2"/>
<evidence type="ECO:0000313" key="3">
    <source>
        <dbReference type="EMBL" id="RCN57107.1"/>
    </source>
</evidence>
<comment type="caution">
    <text evidence="3">The sequence shown here is derived from an EMBL/GenBank/DDBJ whole genome shotgun (WGS) entry which is preliminary data.</text>
</comment>
<dbReference type="SUPFAM" id="SSF54523">
    <property type="entry name" value="Pili subunits"/>
    <property type="match status" value="1"/>
</dbReference>
<dbReference type="InterPro" id="IPR012902">
    <property type="entry name" value="N_methyl_site"/>
</dbReference>
<protein>
    <recommendedName>
        <fullName evidence="5">Prepilin-type N-terminal cleavage/methylation domain-containing protein</fullName>
    </recommendedName>
</protein>
<accession>A0A368HJ79</accession>
<dbReference type="InterPro" id="IPR045584">
    <property type="entry name" value="Pilin-like"/>
</dbReference>
<dbReference type="Proteomes" id="UP000253250">
    <property type="component" value="Unassembled WGS sequence"/>
</dbReference>
<gene>
    <name evidence="3" type="ORF">C4900_15465</name>
</gene>
<dbReference type="Pfam" id="PF07963">
    <property type="entry name" value="N_methyl"/>
    <property type="match status" value="1"/>
</dbReference>
<name>A0A368HJ79_9GAMM</name>
<dbReference type="PANTHER" id="PTHR30093">
    <property type="entry name" value="GENERAL SECRETION PATHWAY PROTEIN G"/>
    <property type="match status" value="1"/>
</dbReference>
<dbReference type="Pfam" id="PF16732">
    <property type="entry name" value="ComP_DUS"/>
    <property type="match status" value="1"/>
</dbReference>
<feature type="transmembrane region" description="Helical" evidence="2">
    <location>
        <begin position="60"/>
        <end position="84"/>
    </location>
</feature>